<dbReference type="SMART" id="SM00530">
    <property type="entry name" value="HTH_XRE"/>
    <property type="match status" value="1"/>
</dbReference>
<gene>
    <name evidence="5" type="ORF">J7W16_03250</name>
</gene>
<keyword evidence="1" id="KW-0677">Repeat</keyword>
<feature type="repeat" description="TPR" evidence="3">
    <location>
        <begin position="261"/>
        <end position="294"/>
    </location>
</feature>
<evidence type="ECO:0000313" key="6">
    <source>
        <dbReference type="Proteomes" id="UP000678228"/>
    </source>
</evidence>
<evidence type="ECO:0000256" key="2">
    <source>
        <dbReference type="ARBA" id="ARBA00022803"/>
    </source>
</evidence>
<evidence type="ECO:0000256" key="1">
    <source>
        <dbReference type="ARBA" id="ARBA00022737"/>
    </source>
</evidence>
<protein>
    <submittedName>
        <fullName evidence="5">Tetratricopeptide repeat protein</fullName>
    </submittedName>
</protein>
<dbReference type="Proteomes" id="UP000678228">
    <property type="component" value="Unassembled WGS sequence"/>
</dbReference>
<keyword evidence="6" id="KW-1185">Reference proteome</keyword>
<dbReference type="InterPro" id="IPR001387">
    <property type="entry name" value="Cro/C1-type_HTH"/>
</dbReference>
<dbReference type="PROSITE" id="PS50943">
    <property type="entry name" value="HTH_CROC1"/>
    <property type="match status" value="1"/>
</dbReference>
<feature type="domain" description="HTH cro/C1-type" evidence="4">
    <location>
        <begin position="6"/>
        <end position="59"/>
    </location>
</feature>
<dbReference type="RefSeq" id="WP_210595748.1">
    <property type="nucleotide sequence ID" value="NZ_JAGKSQ010000001.1"/>
</dbReference>
<name>A0A940WXM1_9BACI</name>
<organism evidence="5 6">
    <name type="scientific">Halalkalibacter suaedae</name>
    <dbReference type="NCBI Taxonomy" id="2822140"/>
    <lineage>
        <taxon>Bacteria</taxon>
        <taxon>Bacillati</taxon>
        <taxon>Bacillota</taxon>
        <taxon>Bacilli</taxon>
        <taxon>Bacillales</taxon>
        <taxon>Bacillaceae</taxon>
        <taxon>Halalkalibacter</taxon>
    </lineage>
</organism>
<dbReference type="PROSITE" id="PS50005">
    <property type="entry name" value="TPR"/>
    <property type="match status" value="3"/>
</dbReference>
<sequence length="414" mass="49255">MLGSHIHYFRVKKGLTQEQLAEGICSVSYLSKIENNYTIPSEEIYVLLLQKLGVSFAASLEQNKQFRTMLTEWKEMLVERKSSSSDHYHILRKDVKKIFEFELILFFHIMEIRYFLQAKDFKKAESVKRKIIHYLEESSPEIKGDFLYVIGLLSFYHGNIQEAIVYYYKAQSYYSQPLDQAELDYRLGLVYTQLSKVMKANLHLEKALQLFSRDYCFERCIDCHIVLGVNFRKARKYEEARSHFQKTLKLFRHQEEPARLAMICHNLGYVSYEEENYEEAVSSFEKSIELNVENNIYKLQSYYLLSRTFMKMNDNRAKVSVEKAKELLTHFNDPKLAEYELHLEVISYQLEEREASELIDLLSKQVIPFFLDIQHFEFSTEYIKLLANTYFGERKYKKASEQFKRLIELSEKEG</sequence>
<keyword evidence="2 3" id="KW-0802">TPR repeat</keyword>
<dbReference type="SUPFAM" id="SSF48452">
    <property type="entry name" value="TPR-like"/>
    <property type="match status" value="1"/>
</dbReference>
<reference evidence="5" key="1">
    <citation type="submission" date="2021-03" db="EMBL/GenBank/DDBJ databases">
        <title>Bacillus suaedae sp. nov., isolated from Suaeda aralocaspica.</title>
        <authorList>
            <person name="Lei R.F.R."/>
        </authorList>
    </citation>
    <scope>NUCLEOTIDE SEQUENCE</scope>
    <source>
        <strain evidence="5">YZJH907-2</strain>
    </source>
</reference>
<dbReference type="Pfam" id="PF01381">
    <property type="entry name" value="HTH_3"/>
    <property type="match status" value="1"/>
</dbReference>
<evidence type="ECO:0000313" key="5">
    <source>
        <dbReference type="EMBL" id="MBP3950136.1"/>
    </source>
</evidence>
<dbReference type="PANTHER" id="PTHR45641:SF19">
    <property type="entry name" value="NEPHROCYSTIN-3"/>
    <property type="match status" value="1"/>
</dbReference>
<dbReference type="InterPro" id="IPR019734">
    <property type="entry name" value="TPR_rpt"/>
</dbReference>
<dbReference type="CDD" id="cd00093">
    <property type="entry name" value="HTH_XRE"/>
    <property type="match status" value="1"/>
</dbReference>
<dbReference type="EMBL" id="JAGKSQ010000001">
    <property type="protein sequence ID" value="MBP3950136.1"/>
    <property type="molecule type" value="Genomic_DNA"/>
</dbReference>
<evidence type="ECO:0000259" key="4">
    <source>
        <dbReference type="PROSITE" id="PS50943"/>
    </source>
</evidence>
<dbReference type="InterPro" id="IPR011990">
    <property type="entry name" value="TPR-like_helical_dom_sf"/>
</dbReference>
<evidence type="ECO:0000256" key="3">
    <source>
        <dbReference type="PROSITE-ProRule" id="PRU00339"/>
    </source>
</evidence>
<dbReference type="GO" id="GO:0003677">
    <property type="term" value="F:DNA binding"/>
    <property type="evidence" value="ECO:0007669"/>
    <property type="project" value="InterPro"/>
</dbReference>
<dbReference type="AlphaFoldDB" id="A0A940WXM1"/>
<feature type="repeat" description="TPR" evidence="3">
    <location>
        <begin position="380"/>
        <end position="413"/>
    </location>
</feature>
<dbReference type="InterPro" id="IPR010982">
    <property type="entry name" value="Lambda_DNA-bd_dom_sf"/>
</dbReference>
<dbReference type="Gene3D" id="1.10.260.40">
    <property type="entry name" value="lambda repressor-like DNA-binding domains"/>
    <property type="match status" value="1"/>
</dbReference>
<dbReference type="Pfam" id="PF14938">
    <property type="entry name" value="SNAP"/>
    <property type="match status" value="1"/>
</dbReference>
<dbReference type="SMART" id="SM00028">
    <property type="entry name" value="TPR"/>
    <property type="match status" value="5"/>
</dbReference>
<comment type="caution">
    <text evidence="5">The sequence shown here is derived from an EMBL/GenBank/DDBJ whole genome shotgun (WGS) entry which is preliminary data.</text>
</comment>
<dbReference type="PANTHER" id="PTHR45641">
    <property type="entry name" value="TETRATRICOPEPTIDE REPEAT PROTEIN (AFU_ORTHOLOGUE AFUA_6G03870)"/>
    <property type="match status" value="1"/>
</dbReference>
<accession>A0A940WXM1</accession>
<proteinExistence type="predicted"/>
<dbReference type="Gene3D" id="1.25.40.10">
    <property type="entry name" value="Tetratricopeptide repeat domain"/>
    <property type="match status" value="1"/>
</dbReference>
<feature type="repeat" description="TPR" evidence="3">
    <location>
        <begin position="181"/>
        <end position="214"/>
    </location>
</feature>
<dbReference type="SUPFAM" id="SSF47413">
    <property type="entry name" value="lambda repressor-like DNA-binding domains"/>
    <property type="match status" value="1"/>
</dbReference>